<keyword evidence="2" id="KW-0472">Membrane</keyword>
<evidence type="ECO:0000259" key="3">
    <source>
        <dbReference type="Pfam" id="PF26273"/>
    </source>
</evidence>
<dbReference type="RefSeq" id="WP_249750319.1">
    <property type="nucleotide sequence ID" value="NZ_CP097298.1"/>
</dbReference>
<dbReference type="Proteomes" id="UP001055429">
    <property type="component" value="Chromosome"/>
</dbReference>
<evidence type="ECO:0000313" key="4">
    <source>
        <dbReference type="EMBL" id="URI13890.1"/>
    </source>
</evidence>
<dbReference type="EMBL" id="CP097649">
    <property type="protein sequence ID" value="URI13890.1"/>
    <property type="molecule type" value="Genomic_DNA"/>
</dbReference>
<evidence type="ECO:0000256" key="1">
    <source>
        <dbReference type="SAM" id="MobiDB-lite"/>
    </source>
</evidence>
<organism evidence="4 5">
    <name type="scientific">Brevundimonas albigilva</name>
    <dbReference type="NCBI Taxonomy" id="1312364"/>
    <lineage>
        <taxon>Bacteria</taxon>
        <taxon>Pseudomonadati</taxon>
        <taxon>Pseudomonadota</taxon>
        <taxon>Alphaproteobacteria</taxon>
        <taxon>Caulobacterales</taxon>
        <taxon>Caulobacteraceae</taxon>
        <taxon>Brevundimonas</taxon>
    </lineage>
</organism>
<protein>
    <recommendedName>
        <fullName evidence="3">Glycine zipper-like domain-containing protein</fullName>
    </recommendedName>
</protein>
<dbReference type="InterPro" id="IPR058598">
    <property type="entry name" value="Gly_zipper-like_dom"/>
</dbReference>
<keyword evidence="5" id="KW-1185">Reference proteome</keyword>
<feature type="transmembrane region" description="Helical" evidence="2">
    <location>
        <begin position="7"/>
        <end position="26"/>
    </location>
</feature>
<keyword evidence="2" id="KW-0812">Transmembrane</keyword>
<gene>
    <name evidence="4" type="ORF">M8231_08565</name>
</gene>
<evidence type="ECO:0000313" key="5">
    <source>
        <dbReference type="Proteomes" id="UP001055429"/>
    </source>
</evidence>
<feature type="region of interest" description="Disordered" evidence="1">
    <location>
        <begin position="48"/>
        <end position="70"/>
    </location>
</feature>
<dbReference type="Pfam" id="PF26273">
    <property type="entry name" value="Gly_zipper"/>
    <property type="match status" value="1"/>
</dbReference>
<proteinExistence type="predicted"/>
<evidence type="ECO:0000256" key="2">
    <source>
        <dbReference type="SAM" id="Phobius"/>
    </source>
</evidence>
<keyword evidence="2" id="KW-1133">Transmembrane helix</keyword>
<feature type="compositionally biased region" description="Basic and acidic residues" evidence="1">
    <location>
        <begin position="54"/>
        <end position="70"/>
    </location>
</feature>
<feature type="domain" description="Glycine zipper-like" evidence="3">
    <location>
        <begin position="7"/>
        <end position="47"/>
    </location>
</feature>
<name>A0ABY4SIQ5_9CAUL</name>
<sequence length="70" mass="6681">MKNRGGAFFAGGIGMGVAIGVALGLALDNLALGIALGVAIGAGLGSAGMAARKPKSDDDKPGGDPTDEAR</sequence>
<feature type="transmembrane region" description="Helical" evidence="2">
    <location>
        <begin position="32"/>
        <end position="51"/>
    </location>
</feature>
<reference evidence="4" key="1">
    <citation type="submission" date="2022-05" db="EMBL/GenBank/DDBJ databases">
        <title>Brevundimonas albigilva TT17 genome sequence.</title>
        <authorList>
            <person name="Lee K."/>
            <person name="Son H."/>
        </authorList>
    </citation>
    <scope>NUCLEOTIDE SEQUENCE</scope>
    <source>
        <strain evidence="4">TT17</strain>
    </source>
</reference>
<accession>A0ABY4SIQ5</accession>